<dbReference type="Proteomes" id="UP001259659">
    <property type="component" value="Unassembled WGS sequence"/>
</dbReference>
<protein>
    <submittedName>
        <fullName evidence="1">Uncharacterized protein</fullName>
    </submittedName>
</protein>
<comment type="caution">
    <text evidence="1">The sequence shown here is derived from an EMBL/GenBank/DDBJ whole genome shotgun (WGS) entry which is preliminary data.</text>
</comment>
<reference evidence="1 2" key="1">
    <citation type="submission" date="2022-06" db="EMBL/GenBank/DDBJ databases">
        <title>Haloarcula sp. a new haloarchaeum isolate from saline soil.</title>
        <authorList>
            <person name="Strakova D."/>
            <person name="Galisteo C."/>
            <person name="Sanchez-Porro C."/>
            <person name="Ventosa A."/>
        </authorList>
    </citation>
    <scope>NUCLEOTIDE SEQUENCE [LARGE SCALE GENOMIC DNA]</scope>
    <source>
        <strain evidence="1 2">S1CR25-12</strain>
    </source>
</reference>
<keyword evidence="2" id="KW-1185">Reference proteome</keyword>
<organism evidence="1 2">
    <name type="scientific">Haloarcula saliterrae</name>
    <dbReference type="NCBI Taxonomy" id="2950534"/>
    <lineage>
        <taxon>Archaea</taxon>
        <taxon>Methanobacteriati</taxon>
        <taxon>Methanobacteriota</taxon>
        <taxon>Stenosarchaea group</taxon>
        <taxon>Halobacteria</taxon>
        <taxon>Halobacteriales</taxon>
        <taxon>Haloarculaceae</taxon>
        <taxon>Haloarcula</taxon>
    </lineage>
</organism>
<evidence type="ECO:0000313" key="1">
    <source>
        <dbReference type="EMBL" id="MDS0261192.1"/>
    </source>
</evidence>
<accession>A0ABU2FG07</accession>
<name>A0ABU2FG07_9EURY</name>
<gene>
    <name evidence="1" type="ORF">NDI56_17465</name>
</gene>
<dbReference type="EMBL" id="JAMQON010000005">
    <property type="protein sequence ID" value="MDS0261192.1"/>
    <property type="molecule type" value="Genomic_DNA"/>
</dbReference>
<evidence type="ECO:0000313" key="2">
    <source>
        <dbReference type="Proteomes" id="UP001259659"/>
    </source>
</evidence>
<dbReference type="RefSeq" id="WP_310921000.1">
    <property type="nucleotide sequence ID" value="NZ_JAMQON010000005.1"/>
</dbReference>
<proteinExistence type="predicted"/>
<sequence length="54" mass="6141">MNASKTQTHARHEPTEKFYLPAVTVPQNPGRVEAFVEDLFDFHGVVPIPTSYNR</sequence>